<dbReference type="Pfam" id="PF11964">
    <property type="entry name" value="SpoIIAA-like"/>
    <property type="match status" value="1"/>
</dbReference>
<evidence type="ECO:0000313" key="2">
    <source>
        <dbReference type="Proteomes" id="UP000515514"/>
    </source>
</evidence>
<dbReference type="SUPFAM" id="SSF52091">
    <property type="entry name" value="SpoIIaa-like"/>
    <property type="match status" value="1"/>
</dbReference>
<dbReference type="Gene3D" id="3.40.50.10600">
    <property type="entry name" value="SpoIIaa-like domains"/>
    <property type="match status" value="1"/>
</dbReference>
<organism evidence="1 2">
    <name type="scientific">Constantimarinum furrinae</name>
    <dbReference type="NCBI Taxonomy" id="2562285"/>
    <lineage>
        <taxon>Bacteria</taxon>
        <taxon>Pseudomonadati</taxon>
        <taxon>Bacteroidota</taxon>
        <taxon>Flavobacteriia</taxon>
        <taxon>Flavobacteriales</taxon>
        <taxon>Flavobacteriaceae</taxon>
        <taxon>Altibacter/Constantimarinum group</taxon>
        <taxon>Constantimarinum</taxon>
    </lineage>
</organism>
<dbReference type="Proteomes" id="UP000515514">
    <property type="component" value="Chromosome"/>
</dbReference>
<dbReference type="InterPro" id="IPR021866">
    <property type="entry name" value="SpoIIAA-like"/>
</dbReference>
<protein>
    <recommendedName>
        <fullName evidence="3">STAS/SEC14 domain-containing protein</fullName>
    </recommendedName>
</protein>
<evidence type="ECO:0008006" key="3">
    <source>
        <dbReference type="Google" id="ProtNLM"/>
    </source>
</evidence>
<evidence type="ECO:0000313" key="1">
    <source>
        <dbReference type="EMBL" id="QNJ97049.1"/>
    </source>
</evidence>
<accession>A0A7G8PRT3</accession>
<keyword evidence="2" id="KW-1185">Reference proteome</keyword>
<dbReference type="InterPro" id="IPR038396">
    <property type="entry name" value="SpoIIAA-like_sf"/>
</dbReference>
<proteinExistence type="predicted"/>
<dbReference type="InterPro" id="IPR036513">
    <property type="entry name" value="STAS_dom_sf"/>
</dbReference>
<name>A0A7G8PRT3_9FLAO</name>
<dbReference type="KEGG" id="alti:ALE3EI_0467"/>
<gene>
    <name evidence="1" type="ORF">ALE3EI_0467</name>
</gene>
<reference evidence="1 2" key="1">
    <citation type="submission" date="2020-04" db="EMBL/GenBank/DDBJ databases">
        <title>Genome sequence of Altibacter aquimarinus strain ALE3EI.</title>
        <authorList>
            <person name="Oh H.-M."/>
            <person name="Jang D."/>
        </authorList>
    </citation>
    <scope>NUCLEOTIDE SEQUENCE [LARGE SCALE GENOMIC DNA]</scope>
    <source>
        <strain evidence="1 2">ALE3EI</strain>
    </source>
</reference>
<dbReference type="EMBL" id="CP052909">
    <property type="protein sequence ID" value="QNJ97049.1"/>
    <property type="molecule type" value="Genomic_DNA"/>
</dbReference>
<sequence length="118" mass="13983">MLSEFSFSKDTVGFLIEGEFNEELSNQLHIQILEKFKEFDKINLYLEDSNIESFTLPAIVKEILFKIENADKFNKLALVTDRKWIHLCSTIESLFISINMKHFPTEDRLKAIRWIARR</sequence>
<dbReference type="RefSeq" id="WP_186990457.1">
    <property type="nucleotide sequence ID" value="NZ_CP052909.1"/>
</dbReference>
<dbReference type="AlphaFoldDB" id="A0A7G8PRT3"/>